<dbReference type="EMBL" id="BARS01002052">
    <property type="protein sequence ID" value="GAF80413.1"/>
    <property type="molecule type" value="Genomic_DNA"/>
</dbReference>
<reference evidence="1" key="1">
    <citation type="journal article" date="2014" name="Front. Microbiol.">
        <title>High frequency of phylogenetically diverse reductive dehalogenase-homologous genes in deep subseafloor sedimentary metagenomes.</title>
        <authorList>
            <person name="Kawai M."/>
            <person name="Futagami T."/>
            <person name="Toyoda A."/>
            <person name="Takaki Y."/>
            <person name="Nishi S."/>
            <person name="Hori S."/>
            <person name="Arai W."/>
            <person name="Tsubouchi T."/>
            <person name="Morono Y."/>
            <person name="Uchiyama I."/>
            <person name="Ito T."/>
            <person name="Fujiyama A."/>
            <person name="Inagaki F."/>
            <person name="Takami H."/>
        </authorList>
    </citation>
    <scope>NUCLEOTIDE SEQUENCE</scope>
    <source>
        <strain evidence="1">Expedition CK06-06</strain>
    </source>
</reference>
<dbReference type="SUPFAM" id="SSF48371">
    <property type="entry name" value="ARM repeat"/>
    <property type="match status" value="1"/>
</dbReference>
<dbReference type="PANTHER" id="PTHR34070:SF1">
    <property type="entry name" value="DNA ALKYLATION REPAIR PROTEIN"/>
    <property type="match status" value="1"/>
</dbReference>
<feature type="non-terminal residue" evidence="1">
    <location>
        <position position="1"/>
    </location>
</feature>
<name>X0SHA4_9ZZZZ</name>
<dbReference type="InterPro" id="IPR014825">
    <property type="entry name" value="DNA_alkylation"/>
</dbReference>
<dbReference type="InterPro" id="IPR016024">
    <property type="entry name" value="ARM-type_fold"/>
</dbReference>
<organism evidence="1">
    <name type="scientific">marine sediment metagenome</name>
    <dbReference type="NCBI Taxonomy" id="412755"/>
    <lineage>
        <taxon>unclassified sequences</taxon>
        <taxon>metagenomes</taxon>
        <taxon>ecological metagenomes</taxon>
    </lineage>
</organism>
<sequence length="66" mass="8052">EILLDDEEDLIHKAVGWMLREIGKRDFELVERFLGKYYKSMPRTMLRYAIEKFPEEKRKSYLKGEL</sequence>
<dbReference type="AlphaFoldDB" id="X0SHA4"/>
<dbReference type="Gene3D" id="1.25.10.90">
    <property type="match status" value="1"/>
</dbReference>
<dbReference type="PANTHER" id="PTHR34070">
    <property type="entry name" value="ARMADILLO-TYPE FOLD"/>
    <property type="match status" value="1"/>
</dbReference>
<dbReference type="Pfam" id="PF08713">
    <property type="entry name" value="DNA_alkylation"/>
    <property type="match status" value="1"/>
</dbReference>
<proteinExistence type="predicted"/>
<comment type="caution">
    <text evidence="1">The sequence shown here is derived from an EMBL/GenBank/DDBJ whole genome shotgun (WGS) entry which is preliminary data.</text>
</comment>
<gene>
    <name evidence="1" type="ORF">S01H1_03830</name>
</gene>
<protein>
    <recommendedName>
        <fullName evidence="2">DNA alkylation repair protein</fullName>
    </recommendedName>
</protein>
<accession>X0SHA4</accession>
<evidence type="ECO:0000313" key="1">
    <source>
        <dbReference type="EMBL" id="GAF80413.1"/>
    </source>
</evidence>
<evidence type="ECO:0008006" key="2">
    <source>
        <dbReference type="Google" id="ProtNLM"/>
    </source>
</evidence>